<evidence type="ECO:0000256" key="1">
    <source>
        <dbReference type="SAM" id="SignalP"/>
    </source>
</evidence>
<feature type="chain" id="PRO_5043886911" description="Zonadhesin" evidence="1">
    <location>
        <begin position="17"/>
        <end position="391"/>
    </location>
</feature>
<feature type="signal peptide" evidence="1">
    <location>
        <begin position="1"/>
        <end position="16"/>
    </location>
</feature>
<dbReference type="AlphaFoldDB" id="A0AAV2REI5"/>
<comment type="caution">
    <text evidence="2">The sequence shown here is derived from an EMBL/GenBank/DDBJ whole genome shotgun (WGS) entry which is preliminary data.</text>
</comment>
<gene>
    <name evidence="2" type="ORF">MNOR_LOCUS22495</name>
</gene>
<accession>A0AAV2REI5</accession>
<dbReference type="EMBL" id="CAXKWB010018990">
    <property type="protein sequence ID" value="CAL4121613.1"/>
    <property type="molecule type" value="Genomic_DNA"/>
</dbReference>
<evidence type="ECO:0000313" key="3">
    <source>
        <dbReference type="Proteomes" id="UP001497623"/>
    </source>
</evidence>
<keyword evidence="1" id="KW-0732">Signal</keyword>
<organism evidence="2 3">
    <name type="scientific">Meganyctiphanes norvegica</name>
    <name type="common">Northern krill</name>
    <name type="synonym">Thysanopoda norvegica</name>
    <dbReference type="NCBI Taxonomy" id="48144"/>
    <lineage>
        <taxon>Eukaryota</taxon>
        <taxon>Metazoa</taxon>
        <taxon>Ecdysozoa</taxon>
        <taxon>Arthropoda</taxon>
        <taxon>Crustacea</taxon>
        <taxon>Multicrustacea</taxon>
        <taxon>Malacostraca</taxon>
        <taxon>Eumalacostraca</taxon>
        <taxon>Eucarida</taxon>
        <taxon>Euphausiacea</taxon>
        <taxon>Euphausiidae</taxon>
        <taxon>Meganyctiphanes</taxon>
    </lineage>
</organism>
<proteinExistence type="predicted"/>
<reference evidence="2 3" key="1">
    <citation type="submission" date="2024-05" db="EMBL/GenBank/DDBJ databases">
        <authorList>
            <person name="Wallberg A."/>
        </authorList>
    </citation>
    <scope>NUCLEOTIDE SEQUENCE [LARGE SCALE GENOMIC DNA]</scope>
</reference>
<keyword evidence="3" id="KW-1185">Reference proteome</keyword>
<name>A0AAV2REI5_MEGNR</name>
<protein>
    <recommendedName>
        <fullName evidence="4">Zonadhesin</fullName>
    </recommendedName>
</protein>
<evidence type="ECO:0008006" key="4">
    <source>
        <dbReference type="Google" id="ProtNLM"/>
    </source>
</evidence>
<evidence type="ECO:0000313" key="2">
    <source>
        <dbReference type="EMBL" id="CAL4121613.1"/>
    </source>
</evidence>
<dbReference type="Proteomes" id="UP001497623">
    <property type="component" value="Unassembled WGS sequence"/>
</dbReference>
<sequence length="391" mass="44552">MWRLPVCILLLALASAEPQEGFEYLPPRPSGPDPVVCERPVTSVAYTTRVQTSVAVRTSNQVDTVFRTTTLVQREVVPTTIYRTRVVTQPRIDTSVIQSTDVQFRDRVVDQTLPGANIVSTRYETTYRVVPEVSYVTREQVRTTVVPVEITRTVVSTVERINYNYQTQQVQRTNVVTVTGRDVVQTRVQTIRQTSVVQSQPPARTNFITSTRVQQVVNTRTVQGPNQYRTSVVNRQQVIPTTIVSQRVDNRFVTRTNAVTRTSVRYQTNYQTSVVPQEVVSTRIVPTTIYTTRFVTQPQPVTRVETRVVYRTVTPAAVFQTREVTQTSVEQVRGADRVINRDFVQTQQRQQVVYQTVNRPEATTVTRTITSSCSGYNYDAPKIPFNIRRNN</sequence>